<dbReference type="AlphaFoldDB" id="A0A0K2UV26"/>
<dbReference type="PROSITE" id="PS50994">
    <property type="entry name" value="INTEGRASE"/>
    <property type="match status" value="1"/>
</dbReference>
<evidence type="ECO:0000256" key="7">
    <source>
        <dbReference type="ARBA" id="ARBA00022918"/>
    </source>
</evidence>
<keyword evidence="2" id="KW-0479">Metal-binding</keyword>
<proteinExistence type="predicted"/>
<keyword evidence="8" id="KW-0808">Transferase</keyword>
<evidence type="ECO:0000313" key="11">
    <source>
        <dbReference type="EMBL" id="CDW41910.1"/>
    </source>
</evidence>
<dbReference type="GO" id="GO:0003676">
    <property type="term" value="F:nucleic acid binding"/>
    <property type="evidence" value="ECO:0007669"/>
    <property type="project" value="InterPro"/>
</dbReference>
<dbReference type="EMBL" id="HACA01024549">
    <property type="protein sequence ID" value="CDW41910.1"/>
    <property type="molecule type" value="Transcribed_RNA"/>
</dbReference>
<accession>A0A0K2UV26</accession>
<evidence type="ECO:0000256" key="4">
    <source>
        <dbReference type="ARBA" id="ARBA00022801"/>
    </source>
</evidence>
<sequence>MRRAKDVLRLIHSYLSGRIHTPALSGCHYFITFIIHISRRTWVYILKNKNEALIKFKDWKLMVEIETGKRVKCLRSDNGGDYISKEFSQYLVSEAIKRELTLPRNLQQTGVSERMNRILIESVRAMLSDSVLAKKFWAELVTTTAYIRN</sequence>
<dbReference type="GO" id="GO:0004519">
    <property type="term" value="F:endonuclease activity"/>
    <property type="evidence" value="ECO:0007669"/>
    <property type="project" value="UniProtKB-KW"/>
</dbReference>
<dbReference type="GO" id="GO:0015074">
    <property type="term" value="P:DNA integration"/>
    <property type="evidence" value="ECO:0007669"/>
    <property type="project" value="UniProtKB-KW"/>
</dbReference>
<dbReference type="Gene3D" id="3.30.420.10">
    <property type="entry name" value="Ribonuclease H-like superfamily/Ribonuclease H"/>
    <property type="match status" value="1"/>
</dbReference>
<keyword evidence="7" id="KW-0695">RNA-directed DNA polymerase</keyword>
<reference evidence="11" key="1">
    <citation type="submission" date="2014-05" db="EMBL/GenBank/DDBJ databases">
        <authorList>
            <person name="Chronopoulou M."/>
        </authorList>
    </citation>
    <scope>NUCLEOTIDE SEQUENCE</scope>
    <source>
        <tissue evidence="11">Whole organism</tissue>
    </source>
</reference>
<keyword evidence="4" id="KW-0378">Hydrolase</keyword>
<keyword evidence="6" id="KW-0229">DNA integration</keyword>
<dbReference type="PANTHER" id="PTHR42648:SF11">
    <property type="entry name" value="TRANSPOSON TY4-P GAG-POL POLYPROTEIN"/>
    <property type="match status" value="1"/>
</dbReference>
<evidence type="ECO:0000256" key="8">
    <source>
        <dbReference type="ARBA" id="ARBA00022932"/>
    </source>
</evidence>
<dbReference type="SUPFAM" id="SSF53098">
    <property type="entry name" value="Ribonuclease H-like"/>
    <property type="match status" value="1"/>
</dbReference>
<evidence type="ECO:0000256" key="3">
    <source>
        <dbReference type="ARBA" id="ARBA00022759"/>
    </source>
</evidence>
<evidence type="ECO:0000256" key="1">
    <source>
        <dbReference type="ARBA" id="ARBA00022722"/>
    </source>
</evidence>
<dbReference type="GO" id="GO:0006310">
    <property type="term" value="P:DNA recombination"/>
    <property type="evidence" value="ECO:0007669"/>
    <property type="project" value="UniProtKB-KW"/>
</dbReference>
<dbReference type="InterPro" id="IPR036397">
    <property type="entry name" value="RNaseH_sf"/>
</dbReference>
<evidence type="ECO:0000256" key="6">
    <source>
        <dbReference type="ARBA" id="ARBA00022908"/>
    </source>
</evidence>
<dbReference type="GO" id="GO:0046872">
    <property type="term" value="F:metal ion binding"/>
    <property type="evidence" value="ECO:0007669"/>
    <property type="project" value="UniProtKB-KW"/>
</dbReference>
<protein>
    <recommendedName>
        <fullName evidence="10">Integrase catalytic domain-containing protein</fullName>
    </recommendedName>
</protein>
<keyword evidence="5" id="KW-0460">Magnesium</keyword>
<dbReference type="GO" id="GO:0003964">
    <property type="term" value="F:RNA-directed DNA polymerase activity"/>
    <property type="evidence" value="ECO:0007669"/>
    <property type="project" value="UniProtKB-KW"/>
</dbReference>
<keyword evidence="8" id="KW-0548">Nucleotidyltransferase</keyword>
<evidence type="ECO:0000256" key="9">
    <source>
        <dbReference type="ARBA" id="ARBA00023172"/>
    </source>
</evidence>
<dbReference type="InterPro" id="IPR012337">
    <property type="entry name" value="RNaseH-like_sf"/>
</dbReference>
<dbReference type="GO" id="GO:0016787">
    <property type="term" value="F:hydrolase activity"/>
    <property type="evidence" value="ECO:0007669"/>
    <property type="project" value="UniProtKB-KW"/>
</dbReference>
<evidence type="ECO:0000256" key="2">
    <source>
        <dbReference type="ARBA" id="ARBA00022723"/>
    </source>
</evidence>
<keyword evidence="1" id="KW-0540">Nuclease</keyword>
<evidence type="ECO:0000256" key="5">
    <source>
        <dbReference type="ARBA" id="ARBA00022842"/>
    </source>
</evidence>
<organism evidence="11">
    <name type="scientific">Lepeophtheirus salmonis</name>
    <name type="common">Salmon louse</name>
    <name type="synonym">Caligus salmonis</name>
    <dbReference type="NCBI Taxonomy" id="72036"/>
    <lineage>
        <taxon>Eukaryota</taxon>
        <taxon>Metazoa</taxon>
        <taxon>Ecdysozoa</taxon>
        <taxon>Arthropoda</taxon>
        <taxon>Crustacea</taxon>
        <taxon>Multicrustacea</taxon>
        <taxon>Hexanauplia</taxon>
        <taxon>Copepoda</taxon>
        <taxon>Siphonostomatoida</taxon>
        <taxon>Caligidae</taxon>
        <taxon>Lepeophtheirus</taxon>
    </lineage>
</organism>
<feature type="domain" description="Integrase catalytic" evidence="10">
    <location>
        <begin position="1"/>
        <end position="149"/>
    </location>
</feature>
<dbReference type="InterPro" id="IPR039537">
    <property type="entry name" value="Retrotran_Ty1/copia-like"/>
</dbReference>
<dbReference type="PANTHER" id="PTHR42648">
    <property type="entry name" value="TRANSPOSASE, PUTATIVE-RELATED"/>
    <property type="match status" value="1"/>
</dbReference>
<keyword evidence="8" id="KW-0239">DNA-directed DNA polymerase</keyword>
<evidence type="ECO:0000259" key="10">
    <source>
        <dbReference type="PROSITE" id="PS50994"/>
    </source>
</evidence>
<dbReference type="GO" id="GO:0003887">
    <property type="term" value="F:DNA-directed DNA polymerase activity"/>
    <property type="evidence" value="ECO:0007669"/>
    <property type="project" value="UniProtKB-KW"/>
</dbReference>
<dbReference type="InterPro" id="IPR001584">
    <property type="entry name" value="Integrase_cat-core"/>
</dbReference>
<keyword evidence="3" id="KW-0255">Endonuclease</keyword>
<name>A0A0K2UV26_LEPSM</name>
<keyword evidence="9" id="KW-0233">DNA recombination</keyword>